<evidence type="ECO:0000256" key="1">
    <source>
        <dbReference type="SAM" id="Coils"/>
    </source>
</evidence>
<dbReference type="SUPFAM" id="SSF58113">
    <property type="entry name" value="Apolipoprotein A-I"/>
    <property type="match status" value="1"/>
</dbReference>
<gene>
    <name evidence="3" type="ORF">NDU88_008114</name>
</gene>
<accession>A0AAV7QMM1</accession>
<keyword evidence="1" id="KW-0175">Coiled coil</keyword>
<dbReference type="Proteomes" id="UP001066276">
    <property type="component" value="Chromosome 6"/>
</dbReference>
<name>A0AAV7QMM1_PLEWA</name>
<feature type="coiled-coil region" evidence="1">
    <location>
        <begin position="34"/>
        <end position="107"/>
    </location>
</feature>
<dbReference type="EMBL" id="JANPWB010000010">
    <property type="protein sequence ID" value="KAJ1141786.1"/>
    <property type="molecule type" value="Genomic_DNA"/>
</dbReference>
<sequence length="174" mass="19665">MPAHDRSYQMIQDSHIEREDTEVPVKPLLDQGAVASLKKDLENVKRELSQDLRSVQKDLAEIGDRVSTLEENASGTDEQLEILQQELICLKEQHVDLQAHAEDLQNRLRRNNIHIRGVSTPTEGNDIGSYVKALFTQTEADVQLDRVHRVGLPRLPSSCLADILVCVHDFPVKE</sequence>
<organism evidence="3 4">
    <name type="scientific">Pleurodeles waltl</name>
    <name type="common">Iberian ribbed newt</name>
    <dbReference type="NCBI Taxonomy" id="8319"/>
    <lineage>
        <taxon>Eukaryota</taxon>
        <taxon>Metazoa</taxon>
        <taxon>Chordata</taxon>
        <taxon>Craniata</taxon>
        <taxon>Vertebrata</taxon>
        <taxon>Euteleostomi</taxon>
        <taxon>Amphibia</taxon>
        <taxon>Batrachia</taxon>
        <taxon>Caudata</taxon>
        <taxon>Salamandroidea</taxon>
        <taxon>Salamandridae</taxon>
        <taxon>Pleurodelinae</taxon>
        <taxon>Pleurodeles</taxon>
    </lineage>
</organism>
<comment type="caution">
    <text evidence="3">The sequence shown here is derived from an EMBL/GenBank/DDBJ whole genome shotgun (WGS) entry which is preliminary data.</text>
</comment>
<keyword evidence="4" id="KW-1185">Reference proteome</keyword>
<proteinExistence type="predicted"/>
<protein>
    <submittedName>
        <fullName evidence="3">Uncharacterized protein</fullName>
    </submittedName>
</protein>
<evidence type="ECO:0000256" key="2">
    <source>
        <dbReference type="SAM" id="MobiDB-lite"/>
    </source>
</evidence>
<dbReference type="Gene3D" id="1.10.287.1490">
    <property type="match status" value="1"/>
</dbReference>
<dbReference type="AlphaFoldDB" id="A0AAV7QMM1"/>
<feature type="region of interest" description="Disordered" evidence="2">
    <location>
        <begin position="1"/>
        <end position="21"/>
    </location>
</feature>
<evidence type="ECO:0000313" key="3">
    <source>
        <dbReference type="EMBL" id="KAJ1141786.1"/>
    </source>
</evidence>
<evidence type="ECO:0000313" key="4">
    <source>
        <dbReference type="Proteomes" id="UP001066276"/>
    </source>
</evidence>
<reference evidence="3" key="1">
    <citation type="journal article" date="2022" name="bioRxiv">
        <title>Sequencing and chromosome-scale assembly of the giantPleurodeles waltlgenome.</title>
        <authorList>
            <person name="Brown T."/>
            <person name="Elewa A."/>
            <person name="Iarovenko S."/>
            <person name="Subramanian E."/>
            <person name="Araus A.J."/>
            <person name="Petzold A."/>
            <person name="Susuki M."/>
            <person name="Suzuki K.-i.T."/>
            <person name="Hayashi T."/>
            <person name="Toyoda A."/>
            <person name="Oliveira C."/>
            <person name="Osipova E."/>
            <person name="Leigh N.D."/>
            <person name="Simon A."/>
            <person name="Yun M.H."/>
        </authorList>
    </citation>
    <scope>NUCLEOTIDE SEQUENCE</scope>
    <source>
        <strain evidence="3">20211129_DDA</strain>
        <tissue evidence="3">Liver</tissue>
    </source>
</reference>